<dbReference type="InterPro" id="IPR045865">
    <property type="entry name" value="ACT-like_dom_sf"/>
</dbReference>
<sequence length="144" mass="15831">MFIKQLSVFIENKEGRLGEVLDVLKKEQVSVISLSLADTSEYGLLRMITNNPQAGQAALKENGFSAMLSDVLAVKLSHHVGSLQEILSHVCAAGLNVEYMYALSNKEDDASIICKISNGDQAAELLKSKDVKLYGQEDITRIFR</sequence>
<comment type="caution">
    <text evidence="2">The sequence shown here is derived from an EMBL/GenBank/DDBJ whole genome shotgun (WGS) entry which is preliminary data.</text>
</comment>
<dbReference type="CDD" id="cd04908">
    <property type="entry name" value="ACT_Bt0572_1"/>
    <property type="match status" value="1"/>
</dbReference>
<dbReference type="EMBL" id="AQFT01000117">
    <property type="protein sequence ID" value="EMZ22814.1"/>
    <property type="molecule type" value="Genomic_DNA"/>
</dbReference>
<proteinExistence type="predicted"/>
<feature type="domain" description="ACT" evidence="1">
    <location>
        <begin position="1"/>
        <end position="141"/>
    </location>
</feature>
<reference evidence="2 3" key="1">
    <citation type="journal article" date="2014" name="Genome Announc.">
        <title>Draft genome sequences of the altered schaedler flora, a defined bacterial community from gnotobiotic mice.</title>
        <authorList>
            <person name="Wannemuehler M.J."/>
            <person name="Overstreet A.M."/>
            <person name="Ward D.V."/>
            <person name="Phillips G.J."/>
        </authorList>
    </citation>
    <scope>NUCLEOTIDE SEQUENCE [LARGE SCALE GENOMIC DNA]</scope>
    <source>
        <strain evidence="2 3">ASF492</strain>
    </source>
</reference>
<dbReference type="Proteomes" id="UP000012589">
    <property type="component" value="Unassembled WGS sequence"/>
</dbReference>
<dbReference type="PATRIC" id="fig|1235802.3.peg.4080"/>
<dbReference type="AlphaFoldDB" id="N2AEI0"/>
<dbReference type="PANTHER" id="PTHR40099">
    <property type="entry name" value="ACETOLACTATE SYNTHASE, SMALL SUBUNIT"/>
    <property type="match status" value="1"/>
</dbReference>
<dbReference type="STRING" id="1235802.C823_03859"/>
<dbReference type="SUPFAM" id="SSF55021">
    <property type="entry name" value="ACT-like"/>
    <property type="match status" value="2"/>
</dbReference>
<accession>N2AEI0</accession>
<dbReference type="eggNOG" id="COG4747">
    <property type="taxonomic scope" value="Bacteria"/>
</dbReference>
<protein>
    <recommendedName>
        <fullName evidence="1">ACT domain-containing protein</fullName>
    </recommendedName>
</protein>
<keyword evidence="3" id="KW-1185">Reference proteome</keyword>
<dbReference type="OrthoDB" id="9790662at2"/>
<evidence type="ECO:0000313" key="3">
    <source>
        <dbReference type="Proteomes" id="UP000012589"/>
    </source>
</evidence>
<evidence type="ECO:0000313" key="2">
    <source>
        <dbReference type="EMBL" id="EMZ22814.1"/>
    </source>
</evidence>
<dbReference type="Pfam" id="PF19571">
    <property type="entry name" value="ACT_8"/>
    <property type="match status" value="1"/>
</dbReference>
<dbReference type="HOGENOM" id="CLU_136790_2_1_9"/>
<gene>
    <name evidence="2" type="ORF">C823_03859</name>
</gene>
<evidence type="ECO:0000259" key="1">
    <source>
        <dbReference type="Pfam" id="PF19571"/>
    </source>
</evidence>
<dbReference type="PANTHER" id="PTHR40099:SF1">
    <property type="entry name" value="ACETOLACTATE SYNTHASE, SMALL SUBUNIT"/>
    <property type="match status" value="1"/>
</dbReference>
<organism evidence="2 3">
    <name type="scientific">Eubacterium plexicaudatum ASF492</name>
    <dbReference type="NCBI Taxonomy" id="1235802"/>
    <lineage>
        <taxon>Bacteria</taxon>
        <taxon>Bacillati</taxon>
        <taxon>Bacillota</taxon>
        <taxon>Clostridia</taxon>
        <taxon>Eubacteriales</taxon>
        <taxon>Eubacteriaceae</taxon>
        <taxon>Eubacterium</taxon>
    </lineage>
</organism>
<name>N2AEI0_9FIRM</name>
<dbReference type="Gene3D" id="3.30.2130.10">
    <property type="entry name" value="VC0802-like"/>
    <property type="match status" value="1"/>
</dbReference>
<dbReference type="InterPro" id="IPR045739">
    <property type="entry name" value="ACT_dom_pair"/>
</dbReference>